<proteinExistence type="predicted"/>
<comment type="caution">
    <text evidence="1">The sequence shown here is derived from an EMBL/GenBank/DDBJ whole genome shotgun (WGS) entry which is preliminary data.</text>
</comment>
<organism evidence="1 2">
    <name type="scientific">Nephila pilipes</name>
    <name type="common">Giant wood spider</name>
    <name type="synonym">Nephila maculata</name>
    <dbReference type="NCBI Taxonomy" id="299642"/>
    <lineage>
        <taxon>Eukaryota</taxon>
        <taxon>Metazoa</taxon>
        <taxon>Ecdysozoa</taxon>
        <taxon>Arthropoda</taxon>
        <taxon>Chelicerata</taxon>
        <taxon>Arachnida</taxon>
        <taxon>Araneae</taxon>
        <taxon>Araneomorphae</taxon>
        <taxon>Entelegynae</taxon>
        <taxon>Araneoidea</taxon>
        <taxon>Nephilidae</taxon>
        <taxon>Nephila</taxon>
    </lineage>
</organism>
<accession>A0A8X6JMK0</accession>
<evidence type="ECO:0000313" key="1">
    <source>
        <dbReference type="EMBL" id="GFS44239.1"/>
    </source>
</evidence>
<evidence type="ECO:0000313" key="2">
    <source>
        <dbReference type="Proteomes" id="UP000887013"/>
    </source>
</evidence>
<reference evidence="1" key="1">
    <citation type="submission" date="2020-08" db="EMBL/GenBank/DDBJ databases">
        <title>Multicomponent nature underlies the extraordinary mechanical properties of spider dragline silk.</title>
        <authorList>
            <person name="Kono N."/>
            <person name="Nakamura H."/>
            <person name="Mori M."/>
            <person name="Yoshida Y."/>
            <person name="Ohtoshi R."/>
            <person name="Malay A.D."/>
            <person name="Moran D.A.P."/>
            <person name="Tomita M."/>
            <person name="Numata K."/>
            <person name="Arakawa K."/>
        </authorList>
    </citation>
    <scope>NUCLEOTIDE SEQUENCE</scope>
</reference>
<sequence length="153" mass="16486">MGMTSSGPLGRDVARLPGEAPVLFPLRKSRHSPGVGSLKIFLAPLLKLAAATPEMVGSFDARSRKAWISRSERNSGNISLLDTRITAEKFCPGLHVGSDGGELLPGARRVGHLFHICGNPPEEVTVILTVREAHEDTKIEVGEHQNQSNLIFS</sequence>
<dbReference type="AlphaFoldDB" id="A0A8X6JMK0"/>
<name>A0A8X6JMK0_NEPPI</name>
<dbReference type="Proteomes" id="UP000887013">
    <property type="component" value="Unassembled WGS sequence"/>
</dbReference>
<protein>
    <submittedName>
        <fullName evidence="1">Uncharacterized protein</fullName>
    </submittedName>
</protein>
<keyword evidence="2" id="KW-1185">Reference proteome</keyword>
<dbReference type="EMBL" id="BMAW01044374">
    <property type="protein sequence ID" value="GFS44239.1"/>
    <property type="molecule type" value="Genomic_DNA"/>
</dbReference>
<gene>
    <name evidence="1" type="ORF">NPIL_701441</name>
</gene>